<sequence length="99" mass="11694">MKYWSIITLMVFLNFTALPGIAAVFGWELPRTNVVINEEEQHSTNTIVIYEKTMPKTLNIHDFIKFFESDPNKKRIFSWESKLYFPPFLSTFSPPPEYL</sequence>
<accession>A0A3G8Y0J1</accession>
<proteinExistence type="predicted"/>
<dbReference type="RefSeq" id="WP_123282019.1">
    <property type="nucleotide sequence ID" value="NZ_CP034161.1"/>
</dbReference>
<evidence type="ECO:0000313" key="2">
    <source>
        <dbReference type="Proteomes" id="UP000281810"/>
    </source>
</evidence>
<gene>
    <name evidence="1" type="ORF">EIB74_03035</name>
</gene>
<keyword evidence="2" id="KW-1185">Reference proteome</keyword>
<dbReference type="OrthoDB" id="1449621at2"/>
<name>A0A3G8Y0J1_9FLAO</name>
<dbReference type="AlphaFoldDB" id="A0A3G8Y0J1"/>
<dbReference type="EMBL" id="CP034161">
    <property type="protein sequence ID" value="AZI39002.1"/>
    <property type="molecule type" value="Genomic_DNA"/>
</dbReference>
<reference evidence="2" key="1">
    <citation type="submission" date="2018-11" db="EMBL/GenBank/DDBJ databases">
        <title>Proposal to divide the Flavobacteriaceae and reorganize its genera based on Amino Acid Identity values calculated from whole genome sequences.</title>
        <authorList>
            <person name="Nicholson A.C."/>
            <person name="Gulvik C.A."/>
            <person name="Whitney A.M."/>
            <person name="Humrighouse B.W."/>
            <person name="Bell M."/>
            <person name="Holmes B."/>
            <person name="Steigerwalt A.B."/>
            <person name="Villarma A."/>
            <person name="Sheth M."/>
            <person name="Batra D."/>
            <person name="Pryor J."/>
            <person name="Bernardet J.-F."/>
            <person name="Hugo C."/>
            <person name="Kampfer P."/>
            <person name="Newman J.D."/>
            <person name="McQuiston J.R."/>
        </authorList>
    </citation>
    <scope>NUCLEOTIDE SEQUENCE [LARGE SCALE GENOMIC DNA]</scope>
    <source>
        <strain evidence="2">F5649</strain>
    </source>
</reference>
<organism evidence="1 2">
    <name type="scientific">Epilithonimonas vandammei</name>
    <dbReference type="NCBI Taxonomy" id="2487072"/>
    <lineage>
        <taxon>Bacteria</taxon>
        <taxon>Pseudomonadati</taxon>
        <taxon>Bacteroidota</taxon>
        <taxon>Flavobacteriia</taxon>
        <taxon>Flavobacteriales</taxon>
        <taxon>Weeksellaceae</taxon>
        <taxon>Chryseobacterium group</taxon>
        <taxon>Epilithonimonas</taxon>
    </lineage>
</organism>
<protein>
    <submittedName>
        <fullName evidence="1">Uncharacterized protein</fullName>
    </submittedName>
</protein>
<dbReference type="Proteomes" id="UP000281810">
    <property type="component" value="Chromosome"/>
</dbReference>
<evidence type="ECO:0000313" key="1">
    <source>
        <dbReference type="EMBL" id="AZI39002.1"/>
    </source>
</evidence>